<evidence type="ECO:0000313" key="3">
    <source>
        <dbReference type="Proteomes" id="UP000054560"/>
    </source>
</evidence>
<dbReference type="GeneID" id="25907693"/>
<gene>
    <name evidence="2" type="ORF">SARC_07189</name>
</gene>
<reference evidence="2 3" key="1">
    <citation type="submission" date="2011-02" db="EMBL/GenBank/DDBJ databases">
        <title>The Genome Sequence of Sphaeroforma arctica JP610.</title>
        <authorList>
            <consortium name="The Broad Institute Genome Sequencing Platform"/>
            <person name="Russ C."/>
            <person name="Cuomo C."/>
            <person name="Young S.K."/>
            <person name="Zeng Q."/>
            <person name="Gargeya S."/>
            <person name="Alvarado L."/>
            <person name="Berlin A."/>
            <person name="Chapman S.B."/>
            <person name="Chen Z."/>
            <person name="Freedman E."/>
            <person name="Gellesch M."/>
            <person name="Goldberg J."/>
            <person name="Griggs A."/>
            <person name="Gujja S."/>
            <person name="Heilman E."/>
            <person name="Heiman D."/>
            <person name="Howarth C."/>
            <person name="Mehta T."/>
            <person name="Neiman D."/>
            <person name="Pearson M."/>
            <person name="Roberts A."/>
            <person name="Saif S."/>
            <person name="Shea T."/>
            <person name="Shenoy N."/>
            <person name="Sisk P."/>
            <person name="Stolte C."/>
            <person name="Sykes S."/>
            <person name="White J."/>
            <person name="Yandava C."/>
            <person name="Burger G."/>
            <person name="Gray M.W."/>
            <person name="Holland P.W.H."/>
            <person name="King N."/>
            <person name="Lang F.B.F."/>
            <person name="Roger A.J."/>
            <person name="Ruiz-Trillo I."/>
            <person name="Haas B."/>
            <person name="Nusbaum C."/>
            <person name="Birren B."/>
        </authorList>
    </citation>
    <scope>NUCLEOTIDE SEQUENCE [LARGE SCALE GENOMIC DNA]</scope>
    <source>
        <strain evidence="2 3">JP610</strain>
    </source>
</reference>
<sequence length="75" mass="8164">MVNSHTAATLSDMKKHGTSESSYMELKVESEAVYPLSEADRPGGNNTQDSVRTGAVCDVLRQTDRWQPMTSTAST</sequence>
<evidence type="ECO:0000256" key="1">
    <source>
        <dbReference type="SAM" id="MobiDB-lite"/>
    </source>
</evidence>
<accession>A0A0L0FUE7</accession>
<name>A0A0L0FUE7_9EUKA</name>
<feature type="region of interest" description="Disordered" evidence="1">
    <location>
        <begin position="1"/>
        <end position="54"/>
    </location>
</feature>
<dbReference type="AlphaFoldDB" id="A0A0L0FUE7"/>
<dbReference type="Proteomes" id="UP000054560">
    <property type="component" value="Unassembled WGS sequence"/>
</dbReference>
<proteinExistence type="predicted"/>
<evidence type="ECO:0000313" key="2">
    <source>
        <dbReference type="EMBL" id="KNC80452.1"/>
    </source>
</evidence>
<dbReference type="EMBL" id="KQ242149">
    <property type="protein sequence ID" value="KNC80452.1"/>
    <property type="molecule type" value="Genomic_DNA"/>
</dbReference>
<protein>
    <submittedName>
        <fullName evidence="2">Uncharacterized protein</fullName>
    </submittedName>
</protein>
<organism evidence="2 3">
    <name type="scientific">Sphaeroforma arctica JP610</name>
    <dbReference type="NCBI Taxonomy" id="667725"/>
    <lineage>
        <taxon>Eukaryota</taxon>
        <taxon>Ichthyosporea</taxon>
        <taxon>Ichthyophonida</taxon>
        <taxon>Sphaeroforma</taxon>
    </lineage>
</organism>
<dbReference type="RefSeq" id="XP_014154354.1">
    <property type="nucleotide sequence ID" value="XM_014298879.1"/>
</dbReference>
<keyword evidence="3" id="KW-1185">Reference proteome</keyword>